<organism evidence="6 7">
    <name type="scientific">Paenibacillus durus</name>
    <name type="common">Paenibacillus azotofixans</name>
    <dbReference type="NCBI Taxonomy" id="44251"/>
    <lineage>
        <taxon>Bacteria</taxon>
        <taxon>Bacillati</taxon>
        <taxon>Bacillota</taxon>
        <taxon>Bacilli</taxon>
        <taxon>Bacillales</taxon>
        <taxon>Paenibacillaceae</taxon>
        <taxon>Paenibacillus</taxon>
    </lineage>
</organism>
<evidence type="ECO:0000259" key="5">
    <source>
        <dbReference type="PROSITE" id="PS50931"/>
    </source>
</evidence>
<dbReference type="Gene3D" id="3.40.190.290">
    <property type="match status" value="1"/>
</dbReference>
<evidence type="ECO:0000313" key="6">
    <source>
        <dbReference type="EMBL" id="AIQ11300.1"/>
    </source>
</evidence>
<dbReference type="FunFam" id="1.10.10.10:FF:000001">
    <property type="entry name" value="LysR family transcriptional regulator"/>
    <property type="match status" value="1"/>
</dbReference>
<dbReference type="Pfam" id="PF00126">
    <property type="entry name" value="HTH_1"/>
    <property type="match status" value="1"/>
</dbReference>
<dbReference type="Gene3D" id="1.10.10.10">
    <property type="entry name" value="Winged helix-like DNA-binding domain superfamily/Winged helix DNA-binding domain"/>
    <property type="match status" value="1"/>
</dbReference>
<dbReference type="CDD" id="cd05466">
    <property type="entry name" value="PBP2_LTTR_substrate"/>
    <property type="match status" value="1"/>
</dbReference>
<dbReference type="PANTHER" id="PTHR30419">
    <property type="entry name" value="HTH-TYPE TRANSCRIPTIONAL REGULATOR YBHD"/>
    <property type="match status" value="1"/>
</dbReference>
<dbReference type="InterPro" id="IPR036388">
    <property type="entry name" value="WH-like_DNA-bd_sf"/>
</dbReference>
<keyword evidence="2" id="KW-0805">Transcription regulation</keyword>
<reference evidence="6 7" key="1">
    <citation type="submission" date="2014-08" db="EMBL/GenBank/DDBJ databases">
        <title>Comparative genomics of the Paenibacillus odorifer group.</title>
        <authorList>
            <person name="den Bakker H.C."/>
            <person name="Tsai Y.-C."/>
            <person name="Martin N."/>
            <person name="Korlach J."/>
            <person name="Wiedmann M."/>
        </authorList>
    </citation>
    <scope>NUCLEOTIDE SEQUENCE [LARGE SCALE GENOMIC DNA]</scope>
    <source>
        <strain evidence="6 7">DSM 1735</strain>
    </source>
</reference>
<dbReference type="InterPro" id="IPR000847">
    <property type="entry name" value="LysR_HTH_N"/>
</dbReference>
<proteinExistence type="inferred from homology"/>
<gene>
    <name evidence="6" type="ORF">PDUR_04305</name>
</gene>
<accession>A0A089HKT7</accession>
<dbReference type="Pfam" id="PF03466">
    <property type="entry name" value="LysR_substrate"/>
    <property type="match status" value="1"/>
</dbReference>
<keyword evidence="3" id="KW-0238">DNA-binding</keyword>
<dbReference type="InterPro" id="IPR036390">
    <property type="entry name" value="WH_DNA-bd_sf"/>
</dbReference>
<dbReference type="InterPro" id="IPR050950">
    <property type="entry name" value="HTH-type_LysR_regulators"/>
</dbReference>
<dbReference type="PANTHER" id="PTHR30419:SF24">
    <property type="entry name" value="HTH-TYPE TRANSCRIPTIONAL REGULATOR CZCR"/>
    <property type="match status" value="1"/>
</dbReference>
<evidence type="ECO:0000256" key="1">
    <source>
        <dbReference type="ARBA" id="ARBA00009437"/>
    </source>
</evidence>
<dbReference type="eggNOG" id="COG0583">
    <property type="taxonomic scope" value="Bacteria"/>
</dbReference>
<evidence type="ECO:0000256" key="4">
    <source>
        <dbReference type="ARBA" id="ARBA00023163"/>
    </source>
</evidence>
<dbReference type="PROSITE" id="PS50931">
    <property type="entry name" value="HTH_LYSR"/>
    <property type="match status" value="1"/>
</dbReference>
<evidence type="ECO:0000313" key="7">
    <source>
        <dbReference type="Proteomes" id="UP000029409"/>
    </source>
</evidence>
<dbReference type="SUPFAM" id="SSF46785">
    <property type="entry name" value="Winged helix' DNA-binding domain"/>
    <property type="match status" value="1"/>
</dbReference>
<dbReference type="STRING" id="44251.PDUR_04305"/>
<name>A0A089HKT7_PAEDU</name>
<dbReference type="SUPFAM" id="SSF53850">
    <property type="entry name" value="Periplasmic binding protein-like II"/>
    <property type="match status" value="1"/>
</dbReference>
<dbReference type="KEGG" id="pdu:PDUR_04305"/>
<dbReference type="GO" id="GO:0003677">
    <property type="term" value="F:DNA binding"/>
    <property type="evidence" value="ECO:0007669"/>
    <property type="project" value="UniProtKB-KW"/>
</dbReference>
<evidence type="ECO:0000256" key="2">
    <source>
        <dbReference type="ARBA" id="ARBA00023015"/>
    </source>
</evidence>
<keyword evidence="4" id="KW-0804">Transcription</keyword>
<sequence>MQSDINKMNITHRRHTKTDMNHAQLQLIVKIADTGSFTRAGQELNMTQPAVSRAISSLEAELDVVLFIRNRRNGVMLTDIGKRILRIFREILQGFEKVDQEIAKEKGLEIGTIRIGAFPVASAHFIPKIIRCISEKYPNIEFSIYEGTIAEIKEWLETRFIDVGLLIPPVHELETFVLYREKMFAVLRDDHPLFNQSVIRVQDLQDEPMIICRAGFEPPVIDWFNKAGMNPREKFVVYNYNTGLNMVQEGLGMAIMSELSLFNLPPNVGVREIDPEGYRDIHIAVHSLEESSIAVKLFIETALQLFA</sequence>
<comment type="similarity">
    <text evidence="1">Belongs to the LysR transcriptional regulatory family.</text>
</comment>
<dbReference type="PRINTS" id="PR00039">
    <property type="entry name" value="HTHLYSR"/>
</dbReference>
<evidence type="ECO:0000256" key="3">
    <source>
        <dbReference type="ARBA" id="ARBA00023125"/>
    </source>
</evidence>
<feature type="domain" description="HTH lysR-type" evidence="5">
    <location>
        <begin position="20"/>
        <end position="78"/>
    </location>
</feature>
<dbReference type="InterPro" id="IPR005119">
    <property type="entry name" value="LysR_subst-bd"/>
</dbReference>
<keyword evidence="7" id="KW-1185">Reference proteome</keyword>
<dbReference type="Proteomes" id="UP000029409">
    <property type="component" value="Chromosome"/>
</dbReference>
<protein>
    <submittedName>
        <fullName evidence="6">LysR family transcriptional regulator</fullName>
    </submittedName>
</protein>
<dbReference type="GO" id="GO:0003700">
    <property type="term" value="F:DNA-binding transcription factor activity"/>
    <property type="evidence" value="ECO:0007669"/>
    <property type="project" value="InterPro"/>
</dbReference>
<dbReference type="EMBL" id="CP009288">
    <property type="protein sequence ID" value="AIQ11300.1"/>
    <property type="molecule type" value="Genomic_DNA"/>
</dbReference>
<dbReference type="AlphaFoldDB" id="A0A089HKT7"/>
<dbReference type="GO" id="GO:0005829">
    <property type="term" value="C:cytosol"/>
    <property type="evidence" value="ECO:0007669"/>
    <property type="project" value="TreeGrafter"/>
</dbReference>